<dbReference type="OrthoDB" id="9815944at2"/>
<dbReference type="Pfam" id="PF13304">
    <property type="entry name" value="AAA_21"/>
    <property type="match status" value="1"/>
</dbReference>
<evidence type="ECO:0000313" key="4">
    <source>
        <dbReference type="EMBL" id="SNR75459.1"/>
    </source>
</evidence>
<dbReference type="GO" id="GO:0005524">
    <property type="term" value="F:ATP binding"/>
    <property type="evidence" value="ECO:0007669"/>
    <property type="project" value="UniProtKB-KW"/>
</dbReference>
<evidence type="ECO:0000256" key="1">
    <source>
        <dbReference type="ARBA" id="ARBA00022741"/>
    </source>
</evidence>
<dbReference type="Proteomes" id="UP000198412">
    <property type="component" value="Unassembled WGS sequence"/>
</dbReference>
<sequence length="668" mass="77006">MKLIYQADYISIKSFNPIVIDDFSILSGINGSGKTHLLKAIDTGRVVIGGIDKSEIVYYNYNDFSVITENSETNPAIKQRLNNARGERGILNNMVGKLKNTATINAQSNLSENDKVIYGFANRRNYNFENQFGKKYDYDLLNELKQELNFRDNLESFKERFSPDFFEFIFRYLQNVSGDVNDLKIELLKPRFEKISLLFDIEFKKVDEEMYYFLKNSVNNKNIFNINGNDYETPIFILEDIANEEKNYQFLKANNSLNKVKKLEWGENVEYLDKVDFEKKYGKSPIEEINAVLEEYDCNGYFLNSNKIQPQLGVDKAKVNISVILEHRKAKYETHFQQLSSGEKTLIALSLLIYKSNKNKVMPRVLLLDEIDSSLHPKMIKRLLTVIQELFIKKKGLKIILATHSPSTIAFSPNNSIYIVNKSKKNIIEKRDKSFVLGQLTEGFVTINNENTNLSIEYNISRTNLPVLFTEGITDKIIIEIAWRKLYGDQEMPFYIQDCYSASFLGSLFRNGDNLGDGIFANHPDKILISLFDFDTAGYNYWNGLSKKLPNVLEENPLKCLTKENVSKNGYSLLLPVPENPEIKKQVIKNGNITFKDKSELTIELMFFGVEQMESFFIKQSIVGGGEIVQFRGDKKDFANKIKNLSKEDFDSFLPLFLKISEILDIKR</sequence>
<feature type="domain" description="ATPase AAA-type core" evidence="3">
    <location>
        <begin position="24"/>
        <end position="409"/>
    </location>
</feature>
<dbReference type="InterPro" id="IPR017871">
    <property type="entry name" value="ABC_transporter-like_CS"/>
</dbReference>
<dbReference type="CDD" id="cd00267">
    <property type="entry name" value="ABC_ATPase"/>
    <property type="match status" value="1"/>
</dbReference>
<name>A0A238YY67_9FLAO</name>
<dbReference type="InterPro" id="IPR051396">
    <property type="entry name" value="Bact_Antivir_Def_Nuclease"/>
</dbReference>
<organism evidence="4 5">
    <name type="scientific">Lutibacter flavus</name>
    <dbReference type="NCBI Taxonomy" id="691689"/>
    <lineage>
        <taxon>Bacteria</taxon>
        <taxon>Pseudomonadati</taxon>
        <taxon>Bacteroidota</taxon>
        <taxon>Flavobacteriia</taxon>
        <taxon>Flavobacteriales</taxon>
        <taxon>Flavobacteriaceae</taxon>
        <taxon>Lutibacter</taxon>
    </lineage>
</organism>
<dbReference type="SUPFAM" id="SSF52540">
    <property type="entry name" value="P-loop containing nucleoside triphosphate hydrolases"/>
    <property type="match status" value="1"/>
</dbReference>
<dbReference type="Gene3D" id="3.40.50.300">
    <property type="entry name" value="P-loop containing nucleotide triphosphate hydrolases"/>
    <property type="match status" value="1"/>
</dbReference>
<evidence type="ECO:0000256" key="2">
    <source>
        <dbReference type="ARBA" id="ARBA00022840"/>
    </source>
</evidence>
<evidence type="ECO:0000259" key="3">
    <source>
        <dbReference type="Pfam" id="PF13304"/>
    </source>
</evidence>
<dbReference type="PANTHER" id="PTHR43581">
    <property type="entry name" value="ATP/GTP PHOSPHATASE"/>
    <property type="match status" value="1"/>
</dbReference>
<dbReference type="PANTHER" id="PTHR43581:SF4">
    <property type="entry name" value="ATP_GTP PHOSPHATASE"/>
    <property type="match status" value="1"/>
</dbReference>
<keyword evidence="5" id="KW-1185">Reference proteome</keyword>
<dbReference type="GO" id="GO:0016887">
    <property type="term" value="F:ATP hydrolysis activity"/>
    <property type="evidence" value="ECO:0007669"/>
    <property type="project" value="InterPro"/>
</dbReference>
<accession>A0A238YY67</accession>
<dbReference type="RefSeq" id="WP_089379151.1">
    <property type="nucleotide sequence ID" value="NZ_FZNX01000005.1"/>
</dbReference>
<dbReference type="InterPro" id="IPR003959">
    <property type="entry name" value="ATPase_AAA_core"/>
</dbReference>
<keyword evidence="1" id="KW-0547">Nucleotide-binding</keyword>
<dbReference type="AlphaFoldDB" id="A0A238YY67"/>
<keyword evidence="2" id="KW-0067">ATP-binding</keyword>
<gene>
    <name evidence="4" type="ORF">SAMN04488111_2885</name>
</gene>
<reference evidence="5" key="1">
    <citation type="submission" date="2017-06" db="EMBL/GenBank/DDBJ databases">
        <authorList>
            <person name="Varghese N."/>
            <person name="Submissions S."/>
        </authorList>
    </citation>
    <scope>NUCLEOTIDE SEQUENCE [LARGE SCALE GENOMIC DNA]</scope>
    <source>
        <strain evidence="5">DSM 27993</strain>
    </source>
</reference>
<evidence type="ECO:0000313" key="5">
    <source>
        <dbReference type="Proteomes" id="UP000198412"/>
    </source>
</evidence>
<proteinExistence type="predicted"/>
<dbReference type="PROSITE" id="PS00211">
    <property type="entry name" value="ABC_TRANSPORTER_1"/>
    <property type="match status" value="1"/>
</dbReference>
<protein>
    <submittedName>
        <fullName evidence="4">AAA domain-containing protein, putative AbiEii toxin, Type IV TA system</fullName>
    </submittedName>
</protein>
<dbReference type="InterPro" id="IPR027417">
    <property type="entry name" value="P-loop_NTPase"/>
</dbReference>
<dbReference type="EMBL" id="FZNX01000005">
    <property type="protein sequence ID" value="SNR75459.1"/>
    <property type="molecule type" value="Genomic_DNA"/>
</dbReference>